<dbReference type="Proteomes" id="UP000694700">
    <property type="component" value="Unplaced"/>
</dbReference>
<evidence type="ECO:0000256" key="8">
    <source>
        <dbReference type="ARBA" id="ARBA00022759"/>
    </source>
</evidence>
<dbReference type="InterPro" id="IPR002156">
    <property type="entry name" value="RNaseH_domain"/>
</dbReference>
<dbReference type="InterPro" id="IPR050092">
    <property type="entry name" value="RNase_H"/>
</dbReference>
<proteinExistence type="inferred from homology"/>
<feature type="domain" description="RNase H type-1" evidence="11">
    <location>
        <begin position="144"/>
        <end position="296"/>
    </location>
</feature>
<dbReference type="AlphaFoldDB" id="A0A8C1TEF4"/>
<evidence type="ECO:0000313" key="12">
    <source>
        <dbReference type="Ensembl" id="ENSCCRP00015021710.1"/>
    </source>
</evidence>
<keyword evidence="5" id="KW-0548">Nucleotidyltransferase</keyword>
<dbReference type="PANTHER" id="PTHR10642">
    <property type="entry name" value="RIBONUCLEASE H1"/>
    <property type="match status" value="1"/>
</dbReference>
<dbReference type="InterPro" id="IPR041373">
    <property type="entry name" value="RT_RNaseH"/>
</dbReference>
<reference evidence="12" key="1">
    <citation type="submission" date="2025-08" db="UniProtKB">
        <authorList>
            <consortium name="Ensembl"/>
        </authorList>
    </citation>
    <scope>IDENTIFICATION</scope>
</reference>
<keyword evidence="10" id="KW-0695">RNA-directed DNA polymerase</keyword>
<keyword evidence="7" id="KW-0479">Metal-binding</keyword>
<dbReference type="PANTHER" id="PTHR10642:SF26">
    <property type="entry name" value="RIBONUCLEASE H1"/>
    <property type="match status" value="1"/>
</dbReference>
<evidence type="ECO:0000256" key="4">
    <source>
        <dbReference type="ARBA" id="ARBA00022679"/>
    </source>
</evidence>
<accession>A0A8C1TEF4</accession>
<keyword evidence="6" id="KW-0540">Nuclease</keyword>
<evidence type="ECO:0000256" key="6">
    <source>
        <dbReference type="ARBA" id="ARBA00022722"/>
    </source>
</evidence>
<evidence type="ECO:0000256" key="1">
    <source>
        <dbReference type="ARBA" id="ARBA00000077"/>
    </source>
</evidence>
<name>A0A8C1TEF4_CYPCA</name>
<evidence type="ECO:0000259" key="11">
    <source>
        <dbReference type="PROSITE" id="PS50879"/>
    </source>
</evidence>
<comment type="similarity">
    <text evidence="2">Belongs to the RNase H family.</text>
</comment>
<dbReference type="PROSITE" id="PS50879">
    <property type="entry name" value="RNASE_H_1"/>
    <property type="match status" value="1"/>
</dbReference>
<dbReference type="GO" id="GO:0004523">
    <property type="term" value="F:RNA-DNA hybrid ribonuclease activity"/>
    <property type="evidence" value="ECO:0007669"/>
    <property type="project" value="UniProtKB-EC"/>
</dbReference>
<keyword evidence="9" id="KW-0378">Hydrolase</keyword>
<dbReference type="InterPro" id="IPR012337">
    <property type="entry name" value="RNaseH-like_sf"/>
</dbReference>
<keyword evidence="8" id="KW-0255">Endonuclease</keyword>
<dbReference type="CDD" id="cd09280">
    <property type="entry name" value="RNase_HI_eukaryote_like"/>
    <property type="match status" value="1"/>
</dbReference>
<dbReference type="InterPro" id="IPR036397">
    <property type="entry name" value="RNaseH_sf"/>
</dbReference>
<dbReference type="Gene3D" id="3.30.420.10">
    <property type="entry name" value="Ribonuclease H-like superfamily/Ribonuclease H"/>
    <property type="match status" value="1"/>
</dbReference>
<evidence type="ECO:0000256" key="10">
    <source>
        <dbReference type="ARBA" id="ARBA00022918"/>
    </source>
</evidence>
<dbReference type="Ensembl" id="ENSCCRT00015022509.1">
    <property type="protein sequence ID" value="ENSCCRP00015021710.1"/>
    <property type="gene ID" value="ENSCCRG00015009393.1"/>
</dbReference>
<dbReference type="GO" id="GO:0046872">
    <property type="term" value="F:metal ion binding"/>
    <property type="evidence" value="ECO:0007669"/>
    <property type="project" value="UniProtKB-KW"/>
</dbReference>
<evidence type="ECO:0000313" key="13">
    <source>
        <dbReference type="Proteomes" id="UP000694700"/>
    </source>
</evidence>
<dbReference type="EC" id="3.1.26.4" evidence="3"/>
<protein>
    <recommendedName>
        <fullName evidence="3">ribonuclease H</fullName>
        <ecNumber evidence="3">3.1.26.4</ecNumber>
    </recommendedName>
</protein>
<evidence type="ECO:0000256" key="2">
    <source>
        <dbReference type="ARBA" id="ARBA00005300"/>
    </source>
</evidence>
<dbReference type="Pfam" id="PF17917">
    <property type="entry name" value="RT_RNaseH"/>
    <property type="match status" value="1"/>
</dbReference>
<evidence type="ECO:0000256" key="9">
    <source>
        <dbReference type="ARBA" id="ARBA00022801"/>
    </source>
</evidence>
<dbReference type="SUPFAM" id="SSF53098">
    <property type="entry name" value="Ribonuclease H-like"/>
    <property type="match status" value="1"/>
</dbReference>
<evidence type="ECO:0000256" key="5">
    <source>
        <dbReference type="ARBA" id="ARBA00022695"/>
    </source>
</evidence>
<comment type="catalytic activity">
    <reaction evidence="1">
        <text>Endonucleolytic cleavage to 5'-phosphomonoester.</text>
        <dbReference type="EC" id="3.1.26.4"/>
    </reaction>
</comment>
<sequence length="418" mass="46574">MLDSPATASVLVYTKGMTRTKEWSHMSARLFLALLCMVWAIQRFSNYIGAQKVIIETCHQPVTFLNSQRIRDGVVTNARIATWLMALQGRNMEARYSQNHKSVLGNGLAACQSCYDDTPTKIVEAERPQLLPPTCHRYFDDIVCQGMPTAYIDGCSYNHKDILKAGAGVLWLNDRPCPPQHFKLGPQSSQYAKIAAILITLQIASTHNIRELLICTDSNYARLGFTCHLPGWKQNGFKTANNKPVKHQHLFQACDDITSEHDMIVYWKKVKGHLKQPGPDKSLNDQTDALAKAGALHGELWSPPTHPPTLNVAAITRSKRTQPTTMPTSQPLTLAPQISTNDIADMQASDSSIKSILHHLSNPSSHPITPDELAAAPSLKRLYYITHMLLVIENILFYAPDNLTAPRLVIPHCQRGRC</sequence>
<dbReference type="GO" id="GO:0003964">
    <property type="term" value="F:RNA-directed DNA polymerase activity"/>
    <property type="evidence" value="ECO:0007669"/>
    <property type="project" value="UniProtKB-KW"/>
</dbReference>
<dbReference type="GO" id="GO:0043137">
    <property type="term" value="P:DNA replication, removal of RNA primer"/>
    <property type="evidence" value="ECO:0007669"/>
    <property type="project" value="TreeGrafter"/>
</dbReference>
<evidence type="ECO:0000256" key="7">
    <source>
        <dbReference type="ARBA" id="ARBA00022723"/>
    </source>
</evidence>
<dbReference type="Pfam" id="PF00075">
    <property type="entry name" value="RNase_H"/>
    <property type="match status" value="1"/>
</dbReference>
<dbReference type="GO" id="GO:0003676">
    <property type="term" value="F:nucleic acid binding"/>
    <property type="evidence" value="ECO:0007669"/>
    <property type="project" value="InterPro"/>
</dbReference>
<evidence type="ECO:0000256" key="3">
    <source>
        <dbReference type="ARBA" id="ARBA00012180"/>
    </source>
</evidence>
<organism evidence="12 13">
    <name type="scientific">Cyprinus carpio</name>
    <name type="common">Common carp</name>
    <dbReference type="NCBI Taxonomy" id="7962"/>
    <lineage>
        <taxon>Eukaryota</taxon>
        <taxon>Metazoa</taxon>
        <taxon>Chordata</taxon>
        <taxon>Craniata</taxon>
        <taxon>Vertebrata</taxon>
        <taxon>Euteleostomi</taxon>
        <taxon>Actinopterygii</taxon>
        <taxon>Neopterygii</taxon>
        <taxon>Teleostei</taxon>
        <taxon>Ostariophysi</taxon>
        <taxon>Cypriniformes</taxon>
        <taxon>Cyprinidae</taxon>
        <taxon>Cyprininae</taxon>
        <taxon>Cyprinus</taxon>
    </lineage>
</organism>
<keyword evidence="4" id="KW-0808">Transferase</keyword>